<feature type="region of interest" description="Disordered" evidence="1">
    <location>
        <begin position="25"/>
        <end position="62"/>
    </location>
</feature>
<organism evidence="2 3">
    <name type="scientific">Thermococcus guaymasensis DSM 11113</name>
    <dbReference type="NCBI Taxonomy" id="1432656"/>
    <lineage>
        <taxon>Archaea</taxon>
        <taxon>Methanobacteriati</taxon>
        <taxon>Methanobacteriota</taxon>
        <taxon>Thermococci</taxon>
        <taxon>Thermococcales</taxon>
        <taxon>Thermococcaceae</taxon>
        <taxon>Thermococcus</taxon>
    </lineage>
</organism>
<accession>A0A0X1KNN6</accession>
<dbReference type="KEGG" id="tgy:X802_10590"/>
<sequence length="849" mass="94641">MRKALIALLIIGVVLVGGCIGGTSEKSTGGGQTGTSPQTTAGGNQGTTGESPSESGGTVSSLEEIGQRGHVELFNENGLKGITVHVDGSSWVSNGNAYNTLFDYAPMFYSGGNLYIYQYVDESFSQVYTDGTLEVYPFIVLKMSVNGVEFTFAGPQDSILTAGTDGKLYLIVYDLDERKNWPSDDDKKAVYFYKTKRVESWDLNVKHVAAGSEKDDEYVYYVAWNGNEVYVIGWDYENLLDFTKGEGQKAEAKRFSFDNVRDVLVGKQGIYVLSGGKLYVINTVDGPDGVKVSAEFDVGENAQLSLDEGGDYDLVSLYDGKTLKLMVFEDGKLDEDYWAEIKLEGYESVYVYLPSSGVEFVALKGNRAYFYTFDFTYHETTLVGYLDLPVKPVWASGHIDGWDVGVITFWGDDGKYYRLFEVLKTSEGEGTSSGTTTGGSEGSGTSSGTSGESGGSTSTGTSESGQGTEASFEDQLKNFLENAYTVEGLVYSRDGYGYRGIKISPRTGRLYYFPYGYENTLFLVDGDKVIRIVPWDQDFFDEKTDNPSIDPHDTGSVRITVLPSKAKLYYAIPNGDYAVMVDENGKLHVLMGLEWHSGNDVEWDTFKSDVVYDFDASGVLIQYLWSNYLFYAWKDNELRIYVYNPDTAYKMWDEGANITVEPKVYSLPDRIREVNPYIADDFIVVLTDEGTYLVPNPVGHYGEDTNIYRIDDRVDLIGAYHYWYLNELLAYSNGKLYGLAVDYSSDERTVSVEKGPYVSIPDAVGLYGDNSQEEFIALSLSDGTFLVYQHAWNDQRQAYEFSLRKTFHLPAPLVKFTFDYRPEWDWIKVLGLGADGSFYNFEIQGPGEG</sequence>
<dbReference type="PATRIC" id="fig|1432656.3.peg.2070"/>
<dbReference type="PROSITE" id="PS51257">
    <property type="entry name" value="PROKAR_LIPOPROTEIN"/>
    <property type="match status" value="1"/>
</dbReference>
<evidence type="ECO:0000256" key="1">
    <source>
        <dbReference type="SAM" id="MobiDB-lite"/>
    </source>
</evidence>
<name>A0A0X1KNN6_9EURY</name>
<feature type="compositionally biased region" description="Low complexity" evidence="1">
    <location>
        <begin position="443"/>
        <end position="469"/>
    </location>
</feature>
<proteinExistence type="predicted"/>
<feature type="region of interest" description="Disordered" evidence="1">
    <location>
        <begin position="427"/>
        <end position="471"/>
    </location>
</feature>
<keyword evidence="3" id="KW-1185">Reference proteome</keyword>
<dbReference type="STRING" id="1432656.X802_10590"/>
<gene>
    <name evidence="2" type="ORF">X802_10590</name>
</gene>
<evidence type="ECO:0000313" key="2">
    <source>
        <dbReference type="EMBL" id="AJC72836.1"/>
    </source>
</evidence>
<dbReference type="GeneID" id="27136096"/>
<dbReference type="OrthoDB" id="98637at2157"/>
<reference evidence="2 3" key="1">
    <citation type="submission" date="2014-01" db="EMBL/GenBank/DDBJ databases">
        <title>Genome sequencing of Thermococcus guaymasensis.</title>
        <authorList>
            <person name="Zhang X."/>
            <person name="Alvare G."/>
            <person name="Fristensky B."/>
            <person name="Chen L."/>
            <person name="Suen T."/>
            <person name="Chen Q."/>
            <person name="Ma K."/>
        </authorList>
    </citation>
    <scope>NUCLEOTIDE SEQUENCE [LARGE SCALE GENOMIC DNA]</scope>
    <source>
        <strain evidence="2 3">DSM 11113</strain>
    </source>
</reference>
<dbReference type="Proteomes" id="UP000062043">
    <property type="component" value="Chromosome"/>
</dbReference>
<dbReference type="AlphaFoldDB" id="A0A0X1KNN6"/>
<dbReference type="EMBL" id="CP007140">
    <property type="protein sequence ID" value="AJC72836.1"/>
    <property type="molecule type" value="Genomic_DNA"/>
</dbReference>
<dbReference type="SUPFAM" id="SSF50960">
    <property type="entry name" value="TolB, C-terminal domain"/>
    <property type="match status" value="1"/>
</dbReference>
<dbReference type="RefSeq" id="WP_062373795.1">
    <property type="nucleotide sequence ID" value="NZ_CP007140.1"/>
</dbReference>
<evidence type="ECO:0000313" key="3">
    <source>
        <dbReference type="Proteomes" id="UP000062043"/>
    </source>
</evidence>
<feature type="compositionally biased region" description="Low complexity" evidence="1">
    <location>
        <begin position="34"/>
        <end position="61"/>
    </location>
</feature>
<protein>
    <submittedName>
        <fullName evidence="2">Uncharacterized protein</fullName>
    </submittedName>
</protein>